<evidence type="ECO:0000256" key="3">
    <source>
        <dbReference type="ARBA" id="ARBA00023143"/>
    </source>
</evidence>
<organism evidence="4 5">
    <name type="scientific">Roseinatronobacter alkalisoli</name>
    <dbReference type="NCBI Taxonomy" id="3028235"/>
    <lineage>
        <taxon>Bacteria</taxon>
        <taxon>Pseudomonadati</taxon>
        <taxon>Pseudomonadota</taxon>
        <taxon>Alphaproteobacteria</taxon>
        <taxon>Rhodobacterales</taxon>
        <taxon>Paracoccaceae</taxon>
        <taxon>Roseinatronobacter</taxon>
    </lineage>
</organism>
<proteinExistence type="inferred from homology"/>
<evidence type="ECO:0000313" key="5">
    <source>
        <dbReference type="Proteomes" id="UP001431784"/>
    </source>
</evidence>
<protein>
    <submittedName>
        <fullName evidence="4">Flagellar hook-basal body complex protein FliE</fullName>
    </submittedName>
</protein>
<evidence type="ECO:0000313" key="4">
    <source>
        <dbReference type="EMBL" id="MDD7970153.1"/>
    </source>
</evidence>
<keyword evidence="4" id="KW-0966">Cell projection</keyword>
<comment type="caution">
    <text evidence="4">The sequence shown here is derived from an EMBL/GenBank/DDBJ whole genome shotgun (WGS) entry which is preliminary data.</text>
</comment>
<dbReference type="RefSeq" id="WP_274350717.1">
    <property type="nucleotide sequence ID" value="NZ_JAQZSM010000002.1"/>
</dbReference>
<evidence type="ECO:0000256" key="2">
    <source>
        <dbReference type="ARBA" id="ARBA00009272"/>
    </source>
</evidence>
<accession>A0ABT5T4V9</accession>
<dbReference type="PANTHER" id="PTHR34653">
    <property type="match status" value="1"/>
</dbReference>
<dbReference type="EMBL" id="JAQZSM010000002">
    <property type="protein sequence ID" value="MDD7970153.1"/>
    <property type="molecule type" value="Genomic_DNA"/>
</dbReference>
<keyword evidence="4" id="KW-0969">Cilium</keyword>
<comment type="similarity">
    <text evidence="2">Belongs to the FliE family.</text>
</comment>
<reference evidence="4" key="1">
    <citation type="submission" date="2023-02" db="EMBL/GenBank/DDBJ databases">
        <title>Description of Roseinatronobacter alkalisoli sp. nov., an alkaliphilic bacerium isolated from soda soil.</title>
        <authorList>
            <person name="Wei W."/>
        </authorList>
    </citation>
    <scope>NUCLEOTIDE SEQUENCE</scope>
    <source>
        <strain evidence="4">HJB301</strain>
    </source>
</reference>
<sequence length="99" mass="10157">MKIPASIAVQSYDLARNAAAPGPKDGGTARAEAAFGAQMASFTETLRQADTAAASSMITGANPHALVEAVAATELAVETAVAVRNKVVEAYLEILRMPV</sequence>
<gene>
    <name evidence="4" type="primary">fliE</name>
    <name evidence="4" type="ORF">PUT78_03490</name>
</gene>
<dbReference type="PANTHER" id="PTHR34653:SF1">
    <property type="entry name" value="FLAGELLAR HOOK-BASAL BODY COMPLEX PROTEIN FLIE"/>
    <property type="match status" value="1"/>
</dbReference>
<dbReference type="Proteomes" id="UP001431784">
    <property type="component" value="Unassembled WGS sequence"/>
</dbReference>
<dbReference type="Pfam" id="PF02049">
    <property type="entry name" value="FliE"/>
    <property type="match status" value="1"/>
</dbReference>
<comment type="subcellular location">
    <subcellularLocation>
        <location evidence="1">Bacterial flagellum basal body</location>
    </subcellularLocation>
</comment>
<keyword evidence="3" id="KW-0975">Bacterial flagellum</keyword>
<keyword evidence="4" id="KW-0282">Flagellum</keyword>
<dbReference type="NCBIfam" id="NF001994">
    <property type="entry name" value="PRK00790.1-5"/>
    <property type="match status" value="1"/>
</dbReference>
<evidence type="ECO:0000256" key="1">
    <source>
        <dbReference type="ARBA" id="ARBA00004117"/>
    </source>
</evidence>
<keyword evidence="5" id="KW-1185">Reference proteome</keyword>
<dbReference type="InterPro" id="IPR001624">
    <property type="entry name" value="FliE"/>
</dbReference>
<name>A0ABT5T4V9_9RHOB</name>